<dbReference type="GO" id="GO:0016020">
    <property type="term" value="C:membrane"/>
    <property type="evidence" value="ECO:0007669"/>
    <property type="project" value="UniProtKB-SubCell"/>
</dbReference>
<dbReference type="InterPro" id="IPR015943">
    <property type="entry name" value="WD40/YVTN_repeat-like_dom_sf"/>
</dbReference>
<dbReference type="InterPro" id="IPR011058">
    <property type="entry name" value="Cyanovirin-N"/>
</dbReference>
<evidence type="ECO:0000256" key="4">
    <source>
        <dbReference type="ARBA" id="ARBA00022989"/>
    </source>
</evidence>
<evidence type="ECO:0000313" key="13">
    <source>
        <dbReference type="EMBL" id="PRP81470.1"/>
    </source>
</evidence>
<dbReference type="SMART" id="SM01111">
    <property type="entry name" value="CVNH"/>
    <property type="match status" value="2"/>
</dbReference>
<keyword evidence="9" id="KW-0175">Coiled coil</keyword>
<keyword evidence="5 11" id="KW-0472">Membrane</keyword>
<dbReference type="PRINTS" id="PR01433">
    <property type="entry name" value="POLYCYSTIN2"/>
</dbReference>
<dbReference type="InterPro" id="IPR002110">
    <property type="entry name" value="Ankyrin_rpt"/>
</dbReference>
<keyword evidence="3 11" id="KW-0812">Transmembrane</keyword>
<feature type="transmembrane region" description="Helical" evidence="11">
    <location>
        <begin position="1732"/>
        <end position="1750"/>
    </location>
</feature>
<sequence length="2177" mass="246837">MKFKKSGDKRDRDATTGPVDLWMWDITSLSLKLCSLTRVGLLSSGGRGQQQHGADVYAWRSQPSSMLEGNQVQLDPERPTILNAECPMPDGSTITATLDLDQVFGNNRGSFVHGGKGFSERAEQIRLNPTGLILEANLFGGLCGYKQSSISLPHSIISIDGNLILLPEARKEKSAKVEENSDSEPDVASGVKGRAQLLRSESQLSDFSLKLDWPSSLVYKYNDEGEVHTSTVDLDTLLGNNDGQFDWGGSGFTRTSRYVRIDSQFIYADLYREKTNTWVAARAYLAAGTVMEGGKISPKSSFPPLPLSECQKLELKSWELSALCDTGDGKTFNRSTIDLSGIVTASNGTLKLSGLNMRDSGPSRLSKQPTLSKVARDEKKQLSLEGTLLCLTSEDGSRNTLDLNTILVNHHGMLTTHQHKPATPKPPSTTSSKTKAALTTLCGGRNAMISATCPVVEFKIKSKGPLLRVTSHGAWVRTSTGVQMYSWGGHHHHAVPTDSDVWDVSEDHLFVRTKFHVTIYKRSVNDSFSKEGDVKLASDGRFLLYDDKRKCLYADVNRQEIVVISLIAPLQIVTTLKMPKELKQPLVQYDIGFLNLYRDQLYVIWSPHQKGLVTSITTSPLYAYLFKDGKINENPEKNPVQVKWDSQPKKERRGDDCVSDKLFVCANRFGSVATQLESGRHVPYKLENTETQCTAISSNYLFVGTKTSIIVFLQRPRYKDMRFVHIQDFKCSPVKMVYDAIREQLVVLCEDKYLRCYDLRTIGSKTFADPATRVLGCVDEKAIVWYHETKELILRGFNTIARRQSGVDFTGVLHTYNDKIYGAFKGGVIKIWRELKYGVDIVDISASASHLVARGVDDTVACWSTQNWTQLWSIHVAELPKDECDSSMAVSNGQVWVASTLILCRYDLNTGSQTLRVKLNNPFRYITESPEGSSVVVALDNQIMMYPSKVGSVNDVPLCMTSPGYDKISYSPQCFWGAKKSGDMEMIPKSRGPSRKVGENSSRSPFTYVQVRFMGRAGSSWAMSEGGWLMSNGDIFPTFLGDNLPDWLGELISSSWIEHNEKTIRPNIGHVTRYLATFNMMVQAEHVIHLYGTEVFFRCDGNTQSAYSIALMSEQWDFLEMLANPRIVDQYELAFLRWKAYIEDTEFFEKMHSIGMTARANFVEIVSSTFLNRDNRLGVIRLFHTLYMRRDSTEEVEKGKTAPAIITNNPLKVVDRNGQTLLHHAAREGHVRGLEWLLSVECKVNTLDHRGRTALHVALELPATGDEDDSVVKREGGIIGSAKPLVVHVSADTRDRPSHPWLRYPDDRTDHEHYCDRLACAQALVTVDSMRLQTDLQVKDGEGRSAYDRLILSNSHWMRELNEEKDEVTKKEEIKEAKELFDKTDELHDLCMDRMNSFRLLFALRYFAAQGIPYFLWLAILMTVAFMSNGGNSPQQFWFHDGITSSLDNEQWQSISTVDDWYDWTSQTLLPYANSNDWYDSNHTNDHGRGVHLLGAVLLRQARVTDDYCTIPTDLNQQFKRCYAAHFDETRESYGPNQRFSWSDRGHSSVSPSGQLFPDGGYSEVISPDPEKWPEKLDGLKEDKWIDEQTRLLTATFTLWNVNLNTIATVTMSVEFTAAANPLRKTTIHLQRGERYASWTGKAVFVAEVFVIIYFLFAFVYTEASEMLSLGRSYLLQFWNYYEVSMIVIFSFICALQAFCDISHRFMHFDPSTDNYVEYGEIMDIQRFSSNLLAFFVLMAALRGLKYFKILPFTGPVTSSIIHTLSDRAFMIFLAFFLYVLIMFSAAHHLAFGGNIDGMKTFGDSIISSIRTILGEGQYEDMYNSGGIFGTLFFLLFVGFISIVLMNMFIAVLSGLYEDLSEDDKHRWELDITQLYSESLESGDWIDALEKLIEGSAFGQYYEKALRYIKDARERLEAGDGNSDTEMISMSMEELRERSIEQNKLRQEKSKHSQVTQDVQDPHKKDLENLRYMATKQRELLKKQEMEFQSRLNQVLSIMQEQNTAAQQNFITLKNMYDEESQKQKQRNAEMQRRLDALAAIKIEVHDAVPVSTQHKDNQNKSSSFVPLCHYKLEDIRSKNVKLPDQFPITNSISTQHTNKQHTNNNMPGREFERHSGSGLRGLPKKEGLKGWGKEGEEQPEEYLNKQDPNYSKRSDDQLSAADIERRSLEEFAKSRR</sequence>
<feature type="domain" description="Cyanovirin-N" evidence="12">
    <location>
        <begin position="204"/>
        <end position="352"/>
    </location>
</feature>
<evidence type="ECO:0000256" key="5">
    <source>
        <dbReference type="ARBA" id="ARBA00023136"/>
    </source>
</evidence>
<dbReference type="GO" id="GO:0005509">
    <property type="term" value="F:calcium ion binding"/>
    <property type="evidence" value="ECO:0007669"/>
    <property type="project" value="InterPro"/>
</dbReference>
<evidence type="ECO:0000256" key="7">
    <source>
        <dbReference type="PIRSR" id="PIRSR603915-2"/>
    </source>
</evidence>
<dbReference type="InterPro" id="IPR051223">
    <property type="entry name" value="Polycystin"/>
</dbReference>
<feature type="transmembrane region" description="Helical" evidence="11">
    <location>
        <begin position="1832"/>
        <end position="1857"/>
    </location>
</feature>
<dbReference type="Gene3D" id="1.10.287.70">
    <property type="match status" value="1"/>
</dbReference>
<dbReference type="InterPro" id="IPR036673">
    <property type="entry name" value="Cyanovirin-N_sf"/>
</dbReference>
<dbReference type="InterPro" id="IPR013122">
    <property type="entry name" value="PKD1_2_channel"/>
</dbReference>
<protein>
    <submittedName>
        <fullName evidence="13">Polycystin 2</fullName>
    </submittedName>
</protein>
<keyword evidence="8" id="KW-0040">ANK repeat</keyword>
<dbReference type="PROSITE" id="PS50088">
    <property type="entry name" value="ANK_REPEAT"/>
    <property type="match status" value="1"/>
</dbReference>
<dbReference type="PANTHER" id="PTHR10877:SF183">
    <property type="entry name" value="AT14535P-RELATED"/>
    <property type="match status" value="1"/>
</dbReference>
<dbReference type="Gene3D" id="2.30.60.10">
    <property type="entry name" value="Cyanovirin-N"/>
    <property type="match status" value="3"/>
</dbReference>
<dbReference type="Pfam" id="PF20519">
    <property type="entry name" value="Polycystin_dom"/>
    <property type="match status" value="1"/>
</dbReference>
<name>A0A2P6NBZ5_9EUKA</name>
<feature type="transmembrane region" description="Helical" evidence="11">
    <location>
        <begin position="1681"/>
        <end position="1700"/>
    </location>
</feature>
<dbReference type="Pfam" id="PF08881">
    <property type="entry name" value="CVNH"/>
    <property type="match status" value="3"/>
</dbReference>
<dbReference type="PANTHER" id="PTHR10877">
    <property type="entry name" value="POLYCYSTIN FAMILY MEMBER"/>
    <property type="match status" value="1"/>
</dbReference>
<comment type="similarity">
    <text evidence="2">Belongs to the polycystin family.</text>
</comment>
<comment type="caution">
    <text evidence="13">The sequence shown here is derived from an EMBL/GenBank/DDBJ whole genome shotgun (WGS) entry which is preliminary data.</text>
</comment>
<evidence type="ECO:0000256" key="8">
    <source>
        <dbReference type="PROSITE-ProRule" id="PRU00023"/>
    </source>
</evidence>
<feature type="disulfide bond" evidence="7">
    <location>
        <begin position="1509"/>
        <end position="1522"/>
    </location>
</feature>
<dbReference type="EMBL" id="MDYQ01000124">
    <property type="protein sequence ID" value="PRP81470.1"/>
    <property type="molecule type" value="Genomic_DNA"/>
</dbReference>
<comment type="subcellular location">
    <subcellularLocation>
        <location evidence="1">Membrane</location>
        <topology evidence="1">Multi-pass membrane protein</topology>
    </subcellularLocation>
</comment>
<dbReference type="Gene3D" id="2.130.10.10">
    <property type="entry name" value="YVTN repeat-like/Quinoprotein amine dehydrogenase"/>
    <property type="match status" value="1"/>
</dbReference>
<proteinExistence type="inferred from homology"/>
<dbReference type="Pfam" id="PF08016">
    <property type="entry name" value="PKD_channel"/>
    <property type="match status" value="1"/>
</dbReference>
<dbReference type="Gene3D" id="1.25.40.20">
    <property type="entry name" value="Ankyrin repeat-containing domain"/>
    <property type="match status" value="1"/>
</dbReference>
<reference evidence="13 14" key="1">
    <citation type="journal article" date="2018" name="Genome Biol. Evol.">
        <title>Multiple Roots of Fruiting Body Formation in Amoebozoa.</title>
        <authorList>
            <person name="Hillmann F."/>
            <person name="Forbes G."/>
            <person name="Novohradska S."/>
            <person name="Ferling I."/>
            <person name="Riege K."/>
            <person name="Groth M."/>
            <person name="Westermann M."/>
            <person name="Marz M."/>
            <person name="Spaller T."/>
            <person name="Winckler T."/>
            <person name="Schaap P."/>
            <person name="Glockner G."/>
        </authorList>
    </citation>
    <scope>NUCLEOTIDE SEQUENCE [LARGE SCALE GENOMIC DNA]</scope>
    <source>
        <strain evidence="13 14">Jena</strain>
    </source>
</reference>
<dbReference type="InterPro" id="IPR011047">
    <property type="entry name" value="Quinoprotein_ADH-like_sf"/>
</dbReference>
<dbReference type="Proteomes" id="UP000241769">
    <property type="component" value="Unassembled WGS sequence"/>
</dbReference>
<feature type="compositionally biased region" description="Basic and acidic residues" evidence="10">
    <location>
        <begin position="2151"/>
        <end position="2164"/>
    </location>
</feature>
<feature type="transmembrane region" description="Helical" evidence="11">
    <location>
        <begin position="1639"/>
        <end position="1661"/>
    </location>
</feature>
<accession>A0A2P6NBZ5</accession>
<evidence type="ECO:0000256" key="3">
    <source>
        <dbReference type="ARBA" id="ARBA00022692"/>
    </source>
</evidence>
<evidence type="ECO:0000256" key="10">
    <source>
        <dbReference type="SAM" id="MobiDB-lite"/>
    </source>
</evidence>
<organism evidence="13 14">
    <name type="scientific">Planoprotostelium fungivorum</name>
    <dbReference type="NCBI Taxonomy" id="1890364"/>
    <lineage>
        <taxon>Eukaryota</taxon>
        <taxon>Amoebozoa</taxon>
        <taxon>Evosea</taxon>
        <taxon>Variosea</taxon>
        <taxon>Cavosteliida</taxon>
        <taxon>Cavosteliaceae</taxon>
        <taxon>Planoprotostelium</taxon>
    </lineage>
</organism>
<evidence type="ECO:0000256" key="9">
    <source>
        <dbReference type="SAM" id="Coils"/>
    </source>
</evidence>
<dbReference type="InParanoid" id="A0A2P6NBZ5"/>
<gene>
    <name evidence="13" type="ORF">PROFUN_11000</name>
</gene>
<dbReference type="InterPro" id="IPR036770">
    <property type="entry name" value="Ankyrin_rpt-contain_sf"/>
</dbReference>
<feature type="coiled-coil region" evidence="9">
    <location>
        <begin position="2014"/>
        <end position="2041"/>
    </location>
</feature>
<feature type="repeat" description="ANK" evidence="8">
    <location>
        <begin position="1217"/>
        <end position="1249"/>
    </location>
</feature>
<dbReference type="SUPFAM" id="SSF48403">
    <property type="entry name" value="Ankyrin repeat"/>
    <property type="match status" value="1"/>
</dbReference>
<keyword evidence="4 11" id="KW-1133">Transmembrane helix</keyword>
<keyword evidence="6" id="KW-0325">Glycoprotein</keyword>
<feature type="region of interest" description="Disordered" evidence="10">
    <location>
        <begin position="2087"/>
        <end position="2164"/>
    </location>
</feature>
<dbReference type="STRING" id="1890364.A0A2P6NBZ5"/>
<dbReference type="InterPro" id="IPR046791">
    <property type="entry name" value="Polycystin_dom"/>
</dbReference>
<dbReference type="PROSITE" id="PS50297">
    <property type="entry name" value="ANK_REP_REGION"/>
    <property type="match status" value="1"/>
</dbReference>
<feature type="transmembrane region" description="Helical" evidence="11">
    <location>
        <begin position="1406"/>
        <end position="1427"/>
    </location>
</feature>
<dbReference type="Pfam" id="PF12796">
    <property type="entry name" value="Ank_2"/>
    <property type="match status" value="1"/>
</dbReference>
<evidence type="ECO:0000256" key="1">
    <source>
        <dbReference type="ARBA" id="ARBA00004141"/>
    </source>
</evidence>
<dbReference type="SUPFAM" id="SSF50998">
    <property type="entry name" value="Quinoprotein alcohol dehydrogenase-like"/>
    <property type="match status" value="1"/>
</dbReference>
<feature type="transmembrane region" description="Helical" evidence="11">
    <location>
        <begin position="1770"/>
        <end position="1792"/>
    </location>
</feature>
<feature type="region of interest" description="Disordered" evidence="10">
    <location>
        <begin position="1939"/>
        <end position="1960"/>
    </location>
</feature>
<keyword evidence="14" id="KW-1185">Reference proteome</keyword>
<feature type="compositionally biased region" description="Basic and acidic residues" evidence="10">
    <location>
        <begin position="2124"/>
        <end position="2137"/>
    </location>
</feature>
<dbReference type="SUPFAM" id="SSF51322">
    <property type="entry name" value="Cyanovirin-N"/>
    <property type="match status" value="3"/>
</dbReference>
<dbReference type="OrthoDB" id="444119at2759"/>
<feature type="compositionally biased region" description="Basic and acidic residues" evidence="10">
    <location>
        <begin position="1939"/>
        <end position="1951"/>
    </location>
</feature>
<evidence type="ECO:0000256" key="2">
    <source>
        <dbReference type="ARBA" id="ARBA00007200"/>
    </source>
</evidence>
<evidence type="ECO:0000259" key="12">
    <source>
        <dbReference type="SMART" id="SM01111"/>
    </source>
</evidence>
<feature type="domain" description="Cyanovirin-N" evidence="12">
    <location>
        <begin position="64"/>
        <end position="165"/>
    </location>
</feature>
<feature type="compositionally biased region" description="Low complexity" evidence="10">
    <location>
        <begin position="2095"/>
        <end position="2106"/>
    </location>
</feature>
<evidence type="ECO:0000313" key="14">
    <source>
        <dbReference type="Proteomes" id="UP000241769"/>
    </source>
</evidence>
<dbReference type="SUPFAM" id="SSF81324">
    <property type="entry name" value="Voltage-gated potassium channels"/>
    <property type="match status" value="1"/>
</dbReference>
<evidence type="ECO:0000256" key="6">
    <source>
        <dbReference type="ARBA" id="ARBA00023180"/>
    </source>
</evidence>
<evidence type="ECO:0000256" key="11">
    <source>
        <dbReference type="SAM" id="Phobius"/>
    </source>
</evidence>
<dbReference type="InterPro" id="IPR003915">
    <property type="entry name" value="PKD_2"/>
</dbReference>